<dbReference type="PANTHER" id="PTHR14097">
    <property type="entry name" value="OXIDOREDUCTASE HTATIP2"/>
    <property type="match status" value="1"/>
</dbReference>
<evidence type="ECO:0000313" key="1">
    <source>
        <dbReference type="EMBL" id="KAF1015159.1"/>
    </source>
</evidence>
<dbReference type="InterPro" id="IPR036291">
    <property type="entry name" value="NAD(P)-bd_dom_sf"/>
</dbReference>
<accession>A0A7V8FGE3</accession>
<dbReference type="AlphaFoldDB" id="A0A7V8FGE3"/>
<organism evidence="1 2">
    <name type="scientific">Stenotrophomonas maltophilia</name>
    <name type="common">Pseudomonas maltophilia</name>
    <name type="synonym">Xanthomonas maltophilia</name>
    <dbReference type="NCBI Taxonomy" id="40324"/>
    <lineage>
        <taxon>Bacteria</taxon>
        <taxon>Pseudomonadati</taxon>
        <taxon>Pseudomonadota</taxon>
        <taxon>Gammaproteobacteria</taxon>
        <taxon>Lysobacterales</taxon>
        <taxon>Lysobacteraceae</taxon>
        <taxon>Stenotrophomonas</taxon>
        <taxon>Stenotrophomonas maltophilia group</taxon>
    </lineage>
</organism>
<dbReference type="PANTHER" id="PTHR14097:SF7">
    <property type="entry name" value="OXIDOREDUCTASE HTATIP2"/>
    <property type="match status" value="1"/>
</dbReference>
<dbReference type="EMBL" id="WNDS01000003">
    <property type="protein sequence ID" value="KAF1015159.1"/>
    <property type="molecule type" value="Genomic_DNA"/>
</dbReference>
<reference evidence="2" key="1">
    <citation type="journal article" date="2020" name="MBio">
        <title>Horizontal gene transfer to a defensive symbiont with a reduced genome amongst a multipartite beetle microbiome.</title>
        <authorList>
            <person name="Waterworth S.C."/>
            <person name="Florez L.V."/>
            <person name="Rees E.R."/>
            <person name="Hertweck C."/>
            <person name="Kaltenpoth M."/>
            <person name="Kwan J.C."/>
        </authorList>
    </citation>
    <scope>NUCLEOTIDE SEQUENCE [LARGE SCALE GENOMIC DNA]</scope>
</reference>
<dbReference type="SUPFAM" id="SSF51735">
    <property type="entry name" value="NAD(P)-binding Rossmann-fold domains"/>
    <property type="match status" value="1"/>
</dbReference>
<dbReference type="Gene3D" id="3.40.50.720">
    <property type="entry name" value="NAD(P)-binding Rossmann-like Domain"/>
    <property type="match status" value="1"/>
</dbReference>
<dbReference type="Proteomes" id="UP000487117">
    <property type="component" value="Unassembled WGS sequence"/>
</dbReference>
<comment type="caution">
    <text evidence="1">The sequence shown here is derived from an EMBL/GenBank/DDBJ whole genome shotgun (WGS) entry which is preliminary data.</text>
</comment>
<proteinExistence type="predicted"/>
<gene>
    <name evidence="1" type="ORF">GAK31_02649</name>
</gene>
<evidence type="ECO:0008006" key="3">
    <source>
        <dbReference type="Google" id="ProtNLM"/>
    </source>
</evidence>
<evidence type="ECO:0000313" key="2">
    <source>
        <dbReference type="Proteomes" id="UP000487117"/>
    </source>
</evidence>
<sequence>MRVMLLGATGLVGSRVLPRLLADARCRGVVAPTRRPLAVQDARLLNPVLAFDALPASADWARVDAVVCALGTTLAQAGSLPAFQQVDHAFPLAFARLARAQGASVYVLNSAAGAKATSPFFYNRVKGQLEDDLRALGFASLTLVRPGLIGGQRSERRPAEHLLQQLLGLLGPVLPRGWRLNPADTIAAALVDAALAPVPGEHVVPARAGGVAKQARRPRSGAVMRAARRGCGCRC</sequence>
<name>A0A7V8FGE3_STEMA</name>
<protein>
    <recommendedName>
        <fullName evidence="3">NAD-dependent dehydratase</fullName>
    </recommendedName>
</protein>